<evidence type="ECO:0000313" key="2">
    <source>
        <dbReference type="Proteomes" id="UP000251714"/>
    </source>
</evidence>
<dbReference type="EMBL" id="PKMI01000014">
    <property type="protein sequence ID" value="RBA18416.1"/>
    <property type="molecule type" value="Genomic_DNA"/>
</dbReference>
<reference evidence="1 2" key="1">
    <citation type="submission" date="2017-12" db="EMBL/GenBank/DDBJ databases">
        <title>Genome sequence of the mycotoxigenic crop pathogen Fusarium proliferatum, strain ITEM 2341 from Date Palm.</title>
        <authorList>
            <person name="Almiman B.F."/>
            <person name="Shittu T.A."/>
            <person name="Muthumeenakshi S."/>
            <person name="Baroncelli R."/>
            <person name="Sreenivasaprasada S."/>
        </authorList>
    </citation>
    <scope>NUCLEOTIDE SEQUENCE [LARGE SCALE GENOMIC DNA]</scope>
    <source>
        <strain evidence="1 2">ITEM 2341</strain>
    </source>
</reference>
<name>A0A365NCJ9_GIBIN</name>
<protein>
    <submittedName>
        <fullName evidence="1">Uncharacterized protein</fullName>
    </submittedName>
</protein>
<comment type="caution">
    <text evidence="1">The sequence shown here is derived from an EMBL/GenBank/DDBJ whole genome shotgun (WGS) entry which is preliminary data.</text>
</comment>
<accession>A0A365NCJ9</accession>
<evidence type="ECO:0000313" key="1">
    <source>
        <dbReference type="EMBL" id="RBA18416.1"/>
    </source>
</evidence>
<dbReference type="AlphaFoldDB" id="A0A365NCJ9"/>
<dbReference type="Proteomes" id="UP000251714">
    <property type="component" value="Unassembled WGS sequence"/>
</dbReference>
<organism evidence="1 2">
    <name type="scientific">Gibberella intermedia</name>
    <name type="common">Bulb rot disease fungus</name>
    <name type="synonym">Fusarium proliferatum</name>
    <dbReference type="NCBI Taxonomy" id="948311"/>
    <lineage>
        <taxon>Eukaryota</taxon>
        <taxon>Fungi</taxon>
        <taxon>Dikarya</taxon>
        <taxon>Ascomycota</taxon>
        <taxon>Pezizomycotina</taxon>
        <taxon>Sordariomycetes</taxon>
        <taxon>Hypocreomycetidae</taxon>
        <taxon>Hypocreales</taxon>
        <taxon>Nectriaceae</taxon>
        <taxon>Fusarium</taxon>
        <taxon>Fusarium fujikuroi species complex</taxon>
    </lineage>
</organism>
<gene>
    <name evidence="1" type="ORF">FPRO05_10711</name>
</gene>
<sequence>MSDNQSNSALQPRVLVDCPDGYVICTGDKPEVFEAVAAREPGPGDCNASKIYKREPESHTTKKEILQKEKKEIMDKIRARGGKIRIPKN</sequence>
<proteinExistence type="predicted"/>